<sequence length="605" mass="68287">MSGNILIQQKQSLMIKRMLSGDTTASSDDLMIGDWKVLIYDRAGRDILLPLFSVAQLRNLGITLHLLLHSDREPIPDSPAIYFVNPTPENLQRISRDLKDALYESFELNFISPIKRDKLEDLAQASLSSDSAHLISKIYDQYTNFVSLENKLFILRHQQRDAMCYYNLNRNTITDSEINAATDQIVDGLFSMLVSVGMVPFIRAQCGGIAEFVAQKLDQKVRDNLRDSRNSLFQQDTGALTFNRPLLLLLDRNFDLATPLAHSWTYQALIHDVLETGLNSVMLNSEDNKKSSYDLSEMDSFWMEHRLLPIIPNVAEAIHKETEACTREESKVKDLKKGMDSDNVDLQDSTNKLTSAIESLPQILERKRRANAHTTIATSILDQLKLRGLQALHQAEDKIRHGGRPDRTILEMLKDETIGEPDGADKLRLLLVYLLSNESVTESIDSLESPLKEAGIDSAAVSYIRKLQVGISNSKNESKSGWGNKAFNLASTFHKNIIGSKNQVKVTRALDQILTSEADEYRYFDPKIMRPTDSMPKSKQPISQAIVFMIGGGSYIEYQNLMEYEESRQQDRLGGQKISVIYGATEMPTPNDFLKYLTKLGNESI</sequence>
<accession>A0ABN7SFV2</accession>
<protein>
    <submittedName>
        <fullName evidence="2">Oidioi.mRNA.OKI2018_I69.XSR.g15091.t1.cds</fullName>
    </submittedName>
</protein>
<keyword evidence="3" id="KW-1185">Reference proteome</keyword>
<proteinExistence type="inferred from homology"/>
<dbReference type="InterPro" id="IPR043127">
    <property type="entry name" value="Sec-1-like_dom3a"/>
</dbReference>
<reference evidence="2 3" key="1">
    <citation type="submission" date="2021-04" db="EMBL/GenBank/DDBJ databases">
        <authorList>
            <person name="Bliznina A."/>
        </authorList>
    </citation>
    <scope>NUCLEOTIDE SEQUENCE [LARGE SCALE GENOMIC DNA]</scope>
</reference>
<dbReference type="InterPro" id="IPR027482">
    <property type="entry name" value="Sec1-like_dom2"/>
</dbReference>
<gene>
    <name evidence="2" type="ORF">OKIOD_LOCUS6649</name>
</gene>
<dbReference type="EMBL" id="OU015569">
    <property type="protein sequence ID" value="CAG5097480.1"/>
    <property type="molecule type" value="Genomic_DNA"/>
</dbReference>
<evidence type="ECO:0000313" key="2">
    <source>
        <dbReference type="EMBL" id="CAG5097480.1"/>
    </source>
</evidence>
<dbReference type="Pfam" id="PF00995">
    <property type="entry name" value="Sec1"/>
    <property type="match status" value="1"/>
</dbReference>
<organism evidence="2 3">
    <name type="scientific">Oikopleura dioica</name>
    <name type="common">Tunicate</name>
    <dbReference type="NCBI Taxonomy" id="34765"/>
    <lineage>
        <taxon>Eukaryota</taxon>
        <taxon>Metazoa</taxon>
        <taxon>Chordata</taxon>
        <taxon>Tunicata</taxon>
        <taxon>Appendicularia</taxon>
        <taxon>Copelata</taxon>
        <taxon>Oikopleuridae</taxon>
        <taxon>Oikopleura</taxon>
    </lineage>
</organism>
<dbReference type="Gene3D" id="3.40.50.1910">
    <property type="match status" value="1"/>
</dbReference>
<dbReference type="InterPro" id="IPR001619">
    <property type="entry name" value="Sec1-like"/>
</dbReference>
<dbReference type="Gene3D" id="1.25.40.60">
    <property type="match status" value="1"/>
</dbReference>
<dbReference type="Gene3D" id="3.40.50.2060">
    <property type="match status" value="1"/>
</dbReference>
<dbReference type="InterPro" id="IPR036045">
    <property type="entry name" value="Sec1-like_sf"/>
</dbReference>
<evidence type="ECO:0000256" key="1">
    <source>
        <dbReference type="ARBA" id="ARBA00009884"/>
    </source>
</evidence>
<dbReference type="InterPro" id="IPR043154">
    <property type="entry name" value="Sec-1-like_dom1"/>
</dbReference>
<dbReference type="PANTHER" id="PTHR11679">
    <property type="entry name" value="VESICLE PROTEIN SORTING-ASSOCIATED"/>
    <property type="match status" value="1"/>
</dbReference>
<dbReference type="Gene3D" id="3.90.830.10">
    <property type="entry name" value="Syntaxin Binding Protein 1, Chain A, domain 2"/>
    <property type="match status" value="1"/>
</dbReference>
<dbReference type="PIRSF" id="PIRSF005715">
    <property type="entry name" value="VPS45_Sec1"/>
    <property type="match status" value="1"/>
</dbReference>
<name>A0ABN7SFV2_OIKDI</name>
<dbReference type="SUPFAM" id="SSF56815">
    <property type="entry name" value="Sec1/munc18-like (SM) proteins"/>
    <property type="match status" value="1"/>
</dbReference>
<comment type="similarity">
    <text evidence="1">Belongs to the STXBP/unc-18/SEC1 family.</text>
</comment>
<evidence type="ECO:0000313" key="3">
    <source>
        <dbReference type="Proteomes" id="UP001158576"/>
    </source>
</evidence>
<dbReference type="Proteomes" id="UP001158576">
    <property type="component" value="Chromosome XSR"/>
</dbReference>